<evidence type="ECO:0000256" key="1">
    <source>
        <dbReference type="SAM" id="Coils"/>
    </source>
</evidence>
<protein>
    <submittedName>
        <fullName evidence="3">Uncharacterized protein</fullName>
    </submittedName>
</protein>
<gene>
    <name evidence="3" type="ORF">LAZ67_21001788</name>
</gene>
<organism evidence="3 4">
    <name type="scientific">Cordylochernes scorpioides</name>
    <dbReference type="NCBI Taxonomy" id="51811"/>
    <lineage>
        <taxon>Eukaryota</taxon>
        <taxon>Metazoa</taxon>
        <taxon>Ecdysozoa</taxon>
        <taxon>Arthropoda</taxon>
        <taxon>Chelicerata</taxon>
        <taxon>Arachnida</taxon>
        <taxon>Pseudoscorpiones</taxon>
        <taxon>Cheliferoidea</taxon>
        <taxon>Chernetidae</taxon>
        <taxon>Cordylochernes</taxon>
    </lineage>
</organism>
<proteinExistence type="predicted"/>
<dbReference type="EMBL" id="CP092883">
    <property type="protein sequence ID" value="UYV82362.1"/>
    <property type="molecule type" value="Genomic_DNA"/>
</dbReference>
<evidence type="ECO:0000313" key="3">
    <source>
        <dbReference type="EMBL" id="UYV82362.1"/>
    </source>
</evidence>
<keyword evidence="1" id="KW-0175">Coiled coil</keyword>
<accession>A0ABY6LMF3</accession>
<feature type="region of interest" description="Disordered" evidence="2">
    <location>
        <begin position="261"/>
        <end position="282"/>
    </location>
</feature>
<dbReference type="Proteomes" id="UP001235939">
    <property type="component" value="Chromosome 21"/>
</dbReference>
<reference evidence="3 4" key="1">
    <citation type="submission" date="2022-01" db="EMBL/GenBank/DDBJ databases">
        <title>A chromosomal length assembly of Cordylochernes scorpioides.</title>
        <authorList>
            <person name="Zeh D."/>
            <person name="Zeh J."/>
        </authorList>
    </citation>
    <scope>NUCLEOTIDE SEQUENCE [LARGE SCALE GENOMIC DNA]</scope>
    <source>
        <strain evidence="3">IN4F17</strain>
        <tissue evidence="3">Whole Body</tissue>
    </source>
</reference>
<feature type="coiled-coil region" evidence="1">
    <location>
        <begin position="30"/>
        <end position="64"/>
    </location>
</feature>
<evidence type="ECO:0000256" key="2">
    <source>
        <dbReference type="SAM" id="MobiDB-lite"/>
    </source>
</evidence>
<sequence>MRSPLRGLMTKKVAEIKKIIENDHLNRKEILALHQHLQRLEQRVETLNGKIETLLLEEEALEDLFTADLEGCDVYERMLTRMEVEVQDPLESIATNQRERDGSTSALSEKRICKLPKFSGTLREWLPWWGQFERIHNNDTLSNVDKFHYLHQAVTKGSRAQKFLEVRTLADLYAPIMASLRLLESLEVTTDQNAVFLYPMVESRLPDDVLQIWQRRPEAGYQSEDNTKEPNSSQRLNNLLEFIKKKLEELNGWNLYELASKDQKKCKKRRSREEHPRQRHIS</sequence>
<keyword evidence="4" id="KW-1185">Reference proteome</keyword>
<name>A0ABY6LMF3_9ARAC</name>
<evidence type="ECO:0000313" key="4">
    <source>
        <dbReference type="Proteomes" id="UP001235939"/>
    </source>
</evidence>